<dbReference type="InterPro" id="IPR036188">
    <property type="entry name" value="FAD/NAD-bd_sf"/>
</dbReference>
<feature type="transmembrane region" description="Helical" evidence="2">
    <location>
        <begin position="6"/>
        <end position="26"/>
    </location>
</feature>
<dbReference type="Gene3D" id="3.30.9.10">
    <property type="entry name" value="D-Amino Acid Oxidase, subunit A, domain 2"/>
    <property type="match status" value="1"/>
</dbReference>
<keyword evidence="2" id="KW-0812">Transmembrane</keyword>
<name>A0ABV9H946_9HYPH</name>
<dbReference type="EMBL" id="JBHSEL010000114">
    <property type="protein sequence ID" value="MFC4625849.1"/>
    <property type="molecule type" value="Genomic_DNA"/>
</dbReference>
<comment type="caution">
    <text evidence="4">The sequence shown here is derived from an EMBL/GenBank/DDBJ whole genome shotgun (WGS) entry which is preliminary data.</text>
</comment>
<dbReference type="PANTHER" id="PTHR13847:SF289">
    <property type="entry name" value="GLYCINE OXIDASE"/>
    <property type="match status" value="1"/>
</dbReference>
<keyword evidence="1 4" id="KW-0560">Oxidoreductase</keyword>
<keyword evidence="2" id="KW-1133">Transmembrane helix</keyword>
<dbReference type="InterPro" id="IPR006076">
    <property type="entry name" value="FAD-dep_OxRdtase"/>
</dbReference>
<evidence type="ECO:0000259" key="3">
    <source>
        <dbReference type="Pfam" id="PF01266"/>
    </source>
</evidence>
<dbReference type="Gene3D" id="3.50.50.60">
    <property type="entry name" value="FAD/NAD(P)-binding domain"/>
    <property type="match status" value="2"/>
</dbReference>
<dbReference type="Proteomes" id="UP001596042">
    <property type="component" value="Unassembled WGS sequence"/>
</dbReference>
<accession>A0ABV9H946</accession>
<dbReference type="Pfam" id="PF01266">
    <property type="entry name" value="DAO"/>
    <property type="match status" value="1"/>
</dbReference>
<gene>
    <name evidence="4" type="ORF">ACFO1V_11610</name>
</gene>
<keyword evidence="2" id="KW-0472">Membrane</keyword>
<evidence type="ECO:0000313" key="5">
    <source>
        <dbReference type="Proteomes" id="UP001596042"/>
    </source>
</evidence>
<evidence type="ECO:0000256" key="1">
    <source>
        <dbReference type="ARBA" id="ARBA00023002"/>
    </source>
</evidence>
<dbReference type="SUPFAM" id="SSF51905">
    <property type="entry name" value="FAD/NAD(P)-binding domain"/>
    <property type="match status" value="1"/>
</dbReference>
<organism evidence="4 5">
    <name type="scientific">Daeguia caeni</name>
    <dbReference type="NCBI Taxonomy" id="439612"/>
    <lineage>
        <taxon>Bacteria</taxon>
        <taxon>Pseudomonadati</taxon>
        <taxon>Pseudomonadota</taxon>
        <taxon>Alphaproteobacteria</taxon>
        <taxon>Hyphomicrobiales</taxon>
        <taxon>Brucellaceae</taxon>
        <taxon>Daeguia</taxon>
    </lineage>
</organism>
<protein>
    <submittedName>
        <fullName evidence="4">NAD(P)/FAD-dependent oxidoreductase</fullName>
        <ecNumber evidence="4">1.-.-.-</ecNumber>
    </submittedName>
</protein>
<proteinExistence type="predicted"/>
<dbReference type="GO" id="GO:0016491">
    <property type="term" value="F:oxidoreductase activity"/>
    <property type="evidence" value="ECO:0007669"/>
    <property type="project" value="UniProtKB-KW"/>
</dbReference>
<dbReference type="RefSeq" id="WP_374833769.1">
    <property type="nucleotide sequence ID" value="NZ_JBHEEZ010000032.1"/>
</dbReference>
<evidence type="ECO:0000256" key="2">
    <source>
        <dbReference type="SAM" id="Phobius"/>
    </source>
</evidence>
<feature type="domain" description="FAD dependent oxidoreductase" evidence="3">
    <location>
        <begin position="7"/>
        <end position="397"/>
    </location>
</feature>
<dbReference type="SUPFAM" id="SSF54373">
    <property type="entry name" value="FAD-linked reductases, C-terminal domain"/>
    <property type="match status" value="1"/>
</dbReference>
<dbReference type="EC" id="1.-.-.-" evidence="4"/>
<keyword evidence="5" id="KW-1185">Reference proteome</keyword>
<reference evidence="5" key="1">
    <citation type="journal article" date="2019" name="Int. J. Syst. Evol. Microbiol.">
        <title>The Global Catalogue of Microorganisms (GCM) 10K type strain sequencing project: providing services to taxonomists for standard genome sequencing and annotation.</title>
        <authorList>
            <consortium name="The Broad Institute Genomics Platform"/>
            <consortium name="The Broad Institute Genome Sequencing Center for Infectious Disease"/>
            <person name="Wu L."/>
            <person name="Ma J."/>
        </authorList>
    </citation>
    <scope>NUCLEOTIDE SEQUENCE [LARGE SCALE GENOMIC DNA]</scope>
    <source>
        <strain evidence="5">CGMCC 1.15731</strain>
    </source>
</reference>
<dbReference type="PANTHER" id="PTHR13847">
    <property type="entry name" value="SARCOSINE DEHYDROGENASE-RELATED"/>
    <property type="match status" value="1"/>
</dbReference>
<evidence type="ECO:0000313" key="4">
    <source>
        <dbReference type="EMBL" id="MFC4625849.1"/>
    </source>
</evidence>
<sequence>MSEQRFDVVVLGAGIVGVSTALHLIARGRSVCLIDRGEPGLGTSYGNAGLIERASVIPYSFPQGLGNLLRYALNNRSDVRYDPFYVPRIAGWLYRFWRESNPDRLKVAIAAMLPLIEACVREHDYLIVEAGCRNLIRANGWIEVHRSTESFHAAVKRLPSLQQYRLSYDVLDSAALHAREPGLGEAAGAIHWLDPKTVINPGGLVKAYADLFVTKGGVFLYGDAGSTVQRDGNWQVTTDKGLVTAKDIVVALGPQAGIVFRKFGYGFPLAVKRGHHIHFTMKGGAQLGHSIVDDEAGYVLAPMVQGVRLTTGIEFASPDAPPNRIQIRRTEKIARKLLPQLGDQIETTPWLGLRPCLPDMRPIIGAAPNHKGLWFNFGHAHHGLTLGPASGRLLAEMMSGERPYIDPTPYSAHRFL</sequence>